<dbReference type="EMBL" id="JAOTIF010000003">
    <property type="protein sequence ID" value="MCU7548884.1"/>
    <property type="molecule type" value="Genomic_DNA"/>
</dbReference>
<keyword evidence="1" id="KW-0472">Membrane</keyword>
<evidence type="ECO:0000313" key="2">
    <source>
        <dbReference type="EMBL" id="MCU7548884.1"/>
    </source>
</evidence>
<feature type="transmembrane region" description="Helical" evidence="1">
    <location>
        <begin position="360"/>
        <end position="383"/>
    </location>
</feature>
<feature type="transmembrane region" description="Helical" evidence="1">
    <location>
        <begin position="258"/>
        <end position="278"/>
    </location>
</feature>
<feature type="transmembrane region" description="Helical" evidence="1">
    <location>
        <begin position="328"/>
        <end position="348"/>
    </location>
</feature>
<dbReference type="RefSeq" id="WP_279296329.1">
    <property type="nucleotide sequence ID" value="NZ_JAOTIF010000003.1"/>
</dbReference>
<comment type="caution">
    <text evidence="2">The sequence shown here is derived from an EMBL/GenBank/DDBJ whole genome shotgun (WGS) entry which is preliminary data.</text>
</comment>
<evidence type="ECO:0000313" key="3">
    <source>
        <dbReference type="Proteomes" id="UP001155483"/>
    </source>
</evidence>
<evidence type="ECO:0000256" key="1">
    <source>
        <dbReference type="SAM" id="Phobius"/>
    </source>
</evidence>
<gene>
    <name evidence="2" type="ORF">OCK74_07125</name>
</gene>
<feature type="transmembrane region" description="Helical" evidence="1">
    <location>
        <begin position="233"/>
        <end position="252"/>
    </location>
</feature>
<feature type="transmembrane region" description="Helical" evidence="1">
    <location>
        <begin position="166"/>
        <end position="185"/>
    </location>
</feature>
<organism evidence="2 3">
    <name type="scientific">Paraflavisolibacter caeni</name>
    <dbReference type="NCBI Taxonomy" id="2982496"/>
    <lineage>
        <taxon>Bacteria</taxon>
        <taxon>Pseudomonadati</taxon>
        <taxon>Bacteroidota</taxon>
        <taxon>Chitinophagia</taxon>
        <taxon>Chitinophagales</taxon>
        <taxon>Chitinophagaceae</taxon>
        <taxon>Paraflavisolibacter</taxon>
    </lineage>
</organism>
<sequence length="428" mass="48126">MMETSGAFLLGRQKTTICTIDRSERLQQRLLLFSFVNLFLTSCLGILLRTFPYLSLFPLNYKNVLHGHSHFAFGGWIMPVLLALVLKCFPELRQTVAFKHWRNIAVLMLISAYGMLISFPLQGYKAVSISFSTLSLISGFYLAMVSWKASRILSPSLSQKFLNAGLFYHVLSSAGPFATAPLIILGKAGTPVYYDVIYFFLHFQYNGFFTFTVLALIYKMLERQNVSIKSGQKVFLLLQLACIPAYFLSVLWHGPSLIFNIIGGVAAGLQVIAMVFLIRDARSLQWKNRFIKLLFTLAISAFILKNILQFMGAFPYIASISYGYRNFVIAYLHLVLLGFISLFSFAATFQSFAIRITRTLCLAVILFLAAFFTTELLLASSALSALLKYYFFGITPLLLICSCPFPLGILIMNLELKTQLATPQSHVD</sequence>
<protein>
    <submittedName>
        <fullName evidence="2">Uncharacterized protein</fullName>
    </submittedName>
</protein>
<reference evidence="2" key="2">
    <citation type="submission" date="2023-04" db="EMBL/GenBank/DDBJ databases">
        <title>Paracnuella aquatica gen. nov., sp. nov., a member of the family Chitinophagaceae isolated from a hot spring.</title>
        <authorList>
            <person name="Wang C."/>
        </authorList>
    </citation>
    <scope>NUCLEOTIDE SEQUENCE</scope>
    <source>
        <strain evidence="2">LB-8</strain>
    </source>
</reference>
<feature type="transmembrane region" description="Helical" evidence="1">
    <location>
        <begin position="127"/>
        <end position="145"/>
    </location>
</feature>
<accession>A0A9X2XTE9</accession>
<keyword evidence="1" id="KW-0812">Transmembrane</keyword>
<keyword evidence="3" id="KW-1185">Reference proteome</keyword>
<feature type="transmembrane region" description="Helical" evidence="1">
    <location>
        <begin position="71"/>
        <end position="89"/>
    </location>
</feature>
<feature type="transmembrane region" description="Helical" evidence="1">
    <location>
        <begin position="197"/>
        <end position="221"/>
    </location>
</feature>
<feature type="transmembrane region" description="Helical" evidence="1">
    <location>
        <begin position="290"/>
        <end position="308"/>
    </location>
</feature>
<keyword evidence="1" id="KW-1133">Transmembrane helix</keyword>
<dbReference type="AlphaFoldDB" id="A0A9X2XTE9"/>
<dbReference type="Proteomes" id="UP001155483">
    <property type="component" value="Unassembled WGS sequence"/>
</dbReference>
<feature type="transmembrane region" description="Helical" evidence="1">
    <location>
        <begin position="389"/>
        <end position="411"/>
    </location>
</feature>
<feature type="transmembrane region" description="Helical" evidence="1">
    <location>
        <begin position="101"/>
        <end position="121"/>
    </location>
</feature>
<name>A0A9X2XTE9_9BACT</name>
<feature type="transmembrane region" description="Helical" evidence="1">
    <location>
        <begin position="30"/>
        <end position="51"/>
    </location>
</feature>
<proteinExistence type="predicted"/>
<reference evidence="2" key="1">
    <citation type="submission" date="2022-09" db="EMBL/GenBank/DDBJ databases">
        <authorList>
            <person name="Yuan C."/>
            <person name="Ke Z."/>
        </authorList>
    </citation>
    <scope>NUCLEOTIDE SEQUENCE</scope>
    <source>
        <strain evidence="2">LB-8</strain>
    </source>
</reference>